<evidence type="ECO:0000313" key="4">
    <source>
        <dbReference type="EMBL" id="KAL2835926.1"/>
    </source>
</evidence>
<evidence type="ECO:0008006" key="6">
    <source>
        <dbReference type="Google" id="ProtNLM"/>
    </source>
</evidence>
<evidence type="ECO:0000256" key="3">
    <source>
        <dbReference type="SAM" id="MobiDB-lite"/>
    </source>
</evidence>
<protein>
    <recommendedName>
        <fullName evidence="6">BZIP domain-containing protein</fullName>
    </recommendedName>
</protein>
<evidence type="ECO:0000256" key="1">
    <source>
        <dbReference type="ARBA" id="ARBA00004123"/>
    </source>
</evidence>
<gene>
    <name evidence="4" type="ORF">BJY01DRAFT_222729</name>
</gene>
<comment type="subcellular location">
    <subcellularLocation>
        <location evidence="1">Nucleus</location>
    </subcellularLocation>
</comment>
<sequence length="348" mass="38364">MPSSASGETLNARAKRVLGLDLDAWLAIESPDDLLPPPAPAGKRSEQIAQAQRKHRQRTQSYIQVLEQEVLRLRDVERDLTKEVQQLRNGAQPCARESLPVQNESLDEMSLNQTDQSAFAEPFEVPMADWQELYDSVAAEGPCCVKAAENTPLPTPWAPLQVQNINQSDMSLPTTGHIGSVEDSSSKVKDQVSLNPQFGINLILKLEAPCLPHLKNAVTSEPVNEGFLDMPYNFGTNHVYNLSTRIYLEYTAADDPSVTPKAQPTQITEADLQNLLQASERLQLANELTPVQVWALVCKLSSAHAIDPSVVSLMFEDLARYTYCNSFGTAVSKVTVRAALEYYLGSLS</sequence>
<feature type="region of interest" description="Disordered" evidence="3">
    <location>
        <begin position="30"/>
        <end position="56"/>
    </location>
</feature>
<accession>A0ABR4J7D3</accession>
<dbReference type="PANTHER" id="PTHR40621:SF6">
    <property type="entry name" value="AP-1-LIKE TRANSCRIPTION FACTOR YAP1-RELATED"/>
    <property type="match status" value="1"/>
</dbReference>
<evidence type="ECO:0000256" key="2">
    <source>
        <dbReference type="ARBA" id="ARBA00023242"/>
    </source>
</evidence>
<reference evidence="4 5" key="1">
    <citation type="submission" date="2024-07" db="EMBL/GenBank/DDBJ databases">
        <title>Section-level genome sequencing and comparative genomics of Aspergillus sections Usti and Cavernicolus.</title>
        <authorList>
            <consortium name="Lawrence Berkeley National Laboratory"/>
            <person name="Nybo J.L."/>
            <person name="Vesth T.C."/>
            <person name="Theobald S."/>
            <person name="Frisvad J.C."/>
            <person name="Larsen T.O."/>
            <person name="Kjaerboelling I."/>
            <person name="Rothschild-Mancinelli K."/>
            <person name="Lyhne E.K."/>
            <person name="Kogle M.E."/>
            <person name="Barry K."/>
            <person name="Clum A."/>
            <person name="Na H."/>
            <person name="Ledsgaard L."/>
            <person name="Lin J."/>
            <person name="Lipzen A."/>
            <person name="Kuo A."/>
            <person name="Riley R."/>
            <person name="Mondo S."/>
            <person name="Labutti K."/>
            <person name="Haridas S."/>
            <person name="Pangalinan J."/>
            <person name="Salamov A.A."/>
            <person name="Simmons B.A."/>
            <person name="Magnuson J.K."/>
            <person name="Chen J."/>
            <person name="Drula E."/>
            <person name="Henrissat B."/>
            <person name="Wiebenga A."/>
            <person name="Lubbers R.J."/>
            <person name="Gomes A.C."/>
            <person name="Makela M.R."/>
            <person name="Stajich J."/>
            <person name="Grigoriev I.V."/>
            <person name="Mortensen U.H."/>
            <person name="De Vries R.P."/>
            <person name="Baker S.E."/>
            <person name="Andersen M.R."/>
        </authorList>
    </citation>
    <scope>NUCLEOTIDE SEQUENCE [LARGE SCALE GENOMIC DNA]</scope>
    <source>
        <strain evidence="4 5">CBS 123904</strain>
    </source>
</reference>
<dbReference type="EMBL" id="JBFXLU010000189">
    <property type="protein sequence ID" value="KAL2835926.1"/>
    <property type="molecule type" value="Genomic_DNA"/>
</dbReference>
<dbReference type="InterPro" id="IPR050936">
    <property type="entry name" value="AP-1-like"/>
</dbReference>
<organism evidence="4 5">
    <name type="scientific">Aspergillus pseudoustus</name>
    <dbReference type="NCBI Taxonomy" id="1810923"/>
    <lineage>
        <taxon>Eukaryota</taxon>
        <taxon>Fungi</taxon>
        <taxon>Dikarya</taxon>
        <taxon>Ascomycota</taxon>
        <taxon>Pezizomycotina</taxon>
        <taxon>Eurotiomycetes</taxon>
        <taxon>Eurotiomycetidae</taxon>
        <taxon>Eurotiales</taxon>
        <taxon>Aspergillaceae</taxon>
        <taxon>Aspergillus</taxon>
        <taxon>Aspergillus subgen. Nidulantes</taxon>
    </lineage>
</organism>
<keyword evidence="5" id="KW-1185">Reference proteome</keyword>
<evidence type="ECO:0000313" key="5">
    <source>
        <dbReference type="Proteomes" id="UP001610446"/>
    </source>
</evidence>
<dbReference type="PANTHER" id="PTHR40621">
    <property type="entry name" value="TRANSCRIPTION FACTOR KAPC-RELATED"/>
    <property type="match status" value="1"/>
</dbReference>
<dbReference type="SUPFAM" id="SSF57959">
    <property type="entry name" value="Leucine zipper domain"/>
    <property type="match status" value="1"/>
</dbReference>
<name>A0ABR4J7D3_9EURO</name>
<dbReference type="InterPro" id="IPR046347">
    <property type="entry name" value="bZIP_sf"/>
</dbReference>
<dbReference type="Gene3D" id="1.20.5.170">
    <property type="match status" value="1"/>
</dbReference>
<dbReference type="Proteomes" id="UP001610446">
    <property type="component" value="Unassembled WGS sequence"/>
</dbReference>
<comment type="caution">
    <text evidence="4">The sequence shown here is derived from an EMBL/GenBank/DDBJ whole genome shotgun (WGS) entry which is preliminary data.</text>
</comment>
<proteinExistence type="predicted"/>
<dbReference type="CDD" id="cd14688">
    <property type="entry name" value="bZIP_YAP"/>
    <property type="match status" value="1"/>
</dbReference>
<keyword evidence="2" id="KW-0539">Nucleus</keyword>